<dbReference type="InterPro" id="IPR011042">
    <property type="entry name" value="6-blade_b-propeller_TolB-like"/>
</dbReference>
<name>A0A9D4I6B6_DREPO</name>
<proteinExistence type="predicted"/>
<reference evidence="1" key="2">
    <citation type="submission" date="2020-11" db="EMBL/GenBank/DDBJ databases">
        <authorList>
            <person name="McCartney M.A."/>
            <person name="Auch B."/>
            <person name="Kono T."/>
            <person name="Mallez S."/>
            <person name="Becker A."/>
            <person name="Gohl D.M."/>
            <person name="Silverstein K.A.T."/>
            <person name="Koren S."/>
            <person name="Bechman K.B."/>
            <person name="Herman A."/>
            <person name="Abrahante J.E."/>
            <person name="Garbe J."/>
        </authorList>
    </citation>
    <scope>NUCLEOTIDE SEQUENCE</scope>
    <source>
        <strain evidence="1">Duluth1</strain>
        <tissue evidence="1">Whole animal</tissue>
    </source>
</reference>
<keyword evidence="2" id="KW-1185">Reference proteome</keyword>
<dbReference type="Gene3D" id="2.120.10.30">
    <property type="entry name" value="TolB, C-terminal domain"/>
    <property type="match status" value="1"/>
</dbReference>
<organism evidence="1 2">
    <name type="scientific">Dreissena polymorpha</name>
    <name type="common">Zebra mussel</name>
    <name type="synonym">Mytilus polymorpha</name>
    <dbReference type="NCBI Taxonomy" id="45954"/>
    <lineage>
        <taxon>Eukaryota</taxon>
        <taxon>Metazoa</taxon>
        <taxon>Spiralia</taxon>
        <taxon>Lophotrochozoa</taxon>
        <taxon>Mollusca</taxon>
        <taxon>Bivalvia</taxon>
        <taxon>Autobranchia</taxon>
        <taxon>Heteroconchia</taxon>
        <taxon>Euheterodonta</taxon>
        <taxon>Imparidentia</taxon>
        <taxon>Neoheterodontei</taxon>
        <taxon>Myida</taxon>
        <taxon>Dreissenoidea</taxon>
        <taxon>Dreissenidae</taxon>
        <taxon>Dreissena</taxon>
    </lineage>
</organism>
<reference evidence="1" key="1">
    <citation type="journal article" date="2019" name="bioRxiv">
        <title>The Genome of the Zebra Mussel, Dreissena polymorpha: A Resource for Invasive Species Research.</title>
        <authorList>
            <person name="McCartney M.A."/>
            <person name="Auch B."/>
            <person name="Kono T."/>
            <person name="Mallez S."/>
            <person name="Zhang Y."/>
            <person name="Obille A."/>
            <person name="Becker A."/>
            <person name="Abrahante J.E."/>
            <person name="Garbe J."/>
            <person name="Badalamenti J.P."/>
            <person name="Herman A."/>
            <person name="Mangelson H."/>
            <person name="Liachko I."/>
            <person name="Sullivan S."/>
            <person name="Sone E.D."/>
            <person name="Koren S."/>
            <person name="Silverstein K.A.T."/>
            <person name="Beckman K.B."/>
            <person name="Gohl D.M."/>
        </authorList>
    </citation>
    <scope>NUCLEOTIDE SEQUENCE</scope>
    <source>
        <strain evidence="1">Duluth1</strain>
        <tissue evidence="1">Whole animal</tissue>
    </source>
</reference>
<accession>A0A9D4I6B6</accession>
<comment type="caution">
    <text evidence="1">The sequence shown here is derived from an EMBL/GenBank/DDBJ whole genome shotgun (WGS) entry which is preliminary data.</text>
</comment>
<sequence>MFLCFAVHKVAVKPTGYKLYITNLSHNKLLTLARDGSILATFTDPELKWPCGVNVTPAGQVLVVCEGP</sequence>
<evidence type="ECO:0000313" key="1">
    <source>
        <dbReference type="EMBL" id="KAH3749860.1"/>
    </source>
</evidence>
<dbReference type="Proteomes" id="UP000828390">
    <property type="component" value="Unassembled WGS sequence"/>
</dbReference>
<evidence type="ECO:0000313" key="2">
    <source>
        <dbReference type="Proteomes" id="UP000828390"/>
    </source>
</evidence>
<dbReference type="SUPFAM" id="SSF101898">
    <property type="entry name" value="NHL repeat"/>
    <property type="match status" value="1"/>
</dbReference>
<protein>
    <submittedName>
        <fullName evidence="1">Uncharacterized protein</fullName>
    </submittedName>
</protein>
<dbReference type="EMBL" id="JAIWYP010000010">
    <property type="protein sequence ID" value="KAH3749860.1"/>
    <property type="molecule type" value="Genomic_DNA"/>
</dbReference>
<gene>
    <name evidence="1" type="ORF">DPMN_184375</name>
</gene>
<dbReference type="AlphaFoldDB" id="A0A9D4I6B6"/>